<keyword evidence="6 10" id="KW-0694">RNA-binding</keyword>
<keyword evidence="8 10" id="KW-0687">Ribonucleoprotein</keyword>
<dbReference type="InterPro" id="IPR023673">
    <property type="entry name" value="Ribosomal_uL1_CS"/>
</dbReference>
<dbReference type="GO" id="GO:0000049">
    <property type="term" value="F:tRNA binding"/>
    <property type="evidence" value="ECO:0007669"/>
    <property type="project" value="UniProtKB-KW"/>
</dbReference>
<accession>A0A1L9AYG8</accession>
<dbReference type="InterPro" id="IPR005878">
    <property type="entry name" value="Ribosom_uL1_bac-type"/>
</dbReference>
<dbReference type="GO" id="GO:0003735">
    <property type="term" value="F:structural constituent of ribosome"/>
    <property type="evidence" value="ECO:0007669"/>
    <property type="project" value="InterPro"/>
</dbReference>
<reference evidence="13" key="1">
    <citation type="submission" date="2016-11" db="EMBL/GenBank/DDBJ databases">
        <authorList>
            <person name="Shukria A."/>
            <person name="Stevens D.C."/>
        </authorList>
    </citation>
    <scope>NUCLEOTIDE SEQUENCE [LARGE SCALE GENOMIC DNA]</scope>
    <source>
        <strain evidence="13">Cbfe23</strain>
    </source>
</reference>
<dbReference type="PIRSF" id="PIRSF002155">
    <property type="entry name" value="Ribosomal_L1"/>
    <property type="match status" value="1"/>
</dbReference>
<dbReference type="OrthoDB" id="9803740at2"/>
<sequence length="237" mass="25118">MPQSGKKFRAAAEKVDRNKRYNIAEGFQALKETTALRGTKFDQTVEVALNLGVDPKHADQMVRGAVVLPHGTGATVRVAVFAKGERATEAEGAGADVVGGDDLAKRIEGGFLDFDTVIATPDMMGVVGRLGKVLGPRGLMPNPKVGTVTMDVAKAVRDAKGGKVEFRAEKAGIIHAKLGKASFPAEKLQENFNTLVDLVMKLKPATAKGVYLKGVAISATMSPGIKIDTTEIIARHR</sequence>
<dbReference type="NCBIfam" id="TIGR01169">
    <property type="entry name" value="rplA_bact"/>
    <property type="match status" value="1"/>
</dbReference>
<evidence type="ECO:0000313" key="13">
    <source>
        <dbReference type="Proteomes" id="UP000182229"/>
    </source>
</evidence>
<evidence type="ECO:0000313" key="12">
    <source>
        <dbReference type="EMBL" id="OJH35054.1"/>
    </source>
</evidence>
<comment type="function">
    <text evidence="10">Binds directly to 23S rRNA. The L1 stalk is quite mobile in the ribosome, and is involved in E site tRNA release.</text>
</comment>
<comment type="caution">
    <text evidence="12">The sequence shown here is derived from an EMBL/GenBank/DDBJ whole genome shotgun (WGS) entry which is preliminary data.</text>
</comment>
<dbReference type="PROSITE" id="PS01199">
    <property type="entry name" value="RIBOSOMAL_L1"/>
    <property type="match status" value="1"/>
</dbReference>
<dbReference type="PANTHER" id="PTHR36427:SF3">
    <property type="entry name" value="LARGE RIBOSOMAL SUBUNIT PROTEIN UL1M"/>
    <property type="match status" value="1"/>
</dbReference>
<evidence type="ECO:0000256" key="2">
    <source>
        <dbReference type="ARBA" id="ARBA00022491"/>
    </source>
</evidence>
<dbReference type="RefSeq" id="WP_071904107.1">
    <property type="nucleotide sequence ID" value="NZ_MPIN01000016.1"/>
</dbReference>
<keyword evidence="5 10" id="KW-0810">Translation regulation</keyword>
<dbReference type="Proteomes" id="UP000182229">
    <property type="component" value="Unassembled WGS sequence"/>
</dbReference>
<dbReference type="Gene3D" id="3.30.190.20">
    <property type="match status" value="1"/>
</dbReference>
<protein>
    <recommendedName>
        <fullName evidence="9 10">Large ribosomal subunit protein uL1</fullName>
    </recommendedName>
</protein>
<evidence type="ECO:0000256" key="9">
    <source>
        <dbReference type="ARBA" id="ARBA00035241"/>
    </source>
</evidence>
<evidence type="ECO:0000256" key="5">
    <source>
        <dbReference type="ARBA" id="ARBA00022845"/>
    </source>
</evidence>
<comment type="subunit">
    <text evidence="10">Part of the 50S ribosomal subunit.</text>
</comment>
<dbReference type="GO" id="GO:0006417">
    <property type="term" value="P:regulation of translation"/>
    <property type="evidence" value="ECO:0007669"/>
    <property type="project" value="UniProtKB-KW"/>
</dbReference>
<dbReference type="PANTHER" id="PTHR36427">
    <property type="entry name" value="54S RIBOSOMAL PROTEIN L1, MITOCHONDRIAL"/>
    <property type="match status" value="1"/>
</dbReference>
<dbReference type="InterPro" id="IPR028364">
    <property type="entry name" value="Ribosomal_uL1/biogenesis"/>
</dbReference>
<dbReference type="AlphaFoldDB" id="A0A1L9AYG8"/>
<evidence type="ECO:0000256" key="8">
    <source>
        <dbReference type="ARBA" id="ARBA00023274"/>
    </source>
</evidence>
<dbReference type="EMBL" id="MPIN01000016">
    <property type="protein sequence ID" value="OJH35054.1"/>
    <property type="molecule type" value="Genomic_DNA"/>
</dbReference>
<evidence type="ECO:0000256" key="11">
    <source>
        <dbReference type="RuleBase" id="RU000659"/>
    </source>
</evidence>
<dbReference type="InterPro" id="IPR016095">
    <property type="entry name" value="Ribosomal_uL1_3-a/b-sand"/>
</dbReference>
<dbReference type="STRING" id="83449.BON30_41485"/>
<dbReference type="GO" id="GO:0006412">
    <property type="term" value="P:translation"/>
    <property type="evidence" value="ECO:0007669"/>
    <property type="project" value="UniProtKB-UniRule"/>
</dbReference>
<comment type="similarity">
    <text evidence="1 10 11">Belongs to the universal ribosomal protein uL1 family.</text>
</comment>
<evidence type="ECO:0000256" key="4">
    <source>
        <dbReference type="ARBA" id="ARBA00022730"/>
    </source>
</evidence>
<dbReference type="HAMAP" id="MF_01318_B">
    <property type="entry name" value="Ribosomal_uL1_B"/>
    <property type="match status" value="1"/>
</dbReference>
<gene>
    <name evidence="10" type="primary">rplA</name>
    <name evidence="12" type="ORF">BON30_41485</name>
</gene>
<proteinExistence type="inferred from homology"/>
<keyword evidence="3 10" id="KW-0820">tRNA-binding</keyword>
<evidence type="ECO:0000256" key="10">
    <source>
        <dbReference type="HAMAP-Rule" id="MF_01318"/>
    </source>
</evidence>
<dbReference type="CDD" id="cd00403">
    <property type="entry name" value="Ribosomal_L1"/>
    <property type="match status" value="1"/>
</dbReference>
<comment type="function">
    <text evidence="10">Protein L1 is also a translational repressor protein, it controls the translation of the L11 operon by binding to its mRNA.</text>
</comment>
<dbReference type="SUPFAM" id="SSF56808">
    <property type="entry name" value="Ribosomal protein L1"/>
    <property type="match status" value="1"/>
</dbReference>
<keyword evidence="13" id="KW-1185">Reference proteome</keyword>
<reference evidence="12 13" key="2">
    <citation type="submission" date="2016-12" db="EMBL/GenBank/DDBJ databases">
        <title>Draft Genome Sequence of Cystobacter ferrugineus Strain Cbfe23.</title>
        <authorList>
            <person name="Akbar S."/>
            <person name="Dowd S.E."/>
            <person name="Stevens D.C."/>
        </authorList>
    </citation>
    <scope>NUCLEOTIDE SEQUENCE [LARGE SCALE GENOMIC DNA]</scope>
    <source>
        <strain evidence="12 13">Cbfe23</strain>
    </source>
</reference>
<dbReference type="GO" id="GO:0022625">
    <property type="term" value="C:cytosolic large ribosomal subunit"/>
    <property type="evidence" value="ECO:0007669"/>
    <property type="project" value="TreeGrafter"/>
</dbReference>
<keyword evidence="2 10" id="KW-0678">Repressor</keyword>
<keyword evidence="4 10" id="KW-0699">rRNA-binding</keyword>
<keyword evidence="7 10" id="KW-0689">Ribosomal protein</keyword>
<dbReference type="Gene3D" id="3.40.50.790">
    <property type="match status" value="1"/>
</dbReference>
<evidence type="ECO:0000256" key="3">
    <source>
        <dbReference type="ARBA" id="ARBA00022555"/>
    </source>
</evidence>
<dbReference type="InterPro" id="IPR002143">
    <property type="entry name" value="Ribosomal_uL1"/>
</dbReference>
<dbReference type="InterPro" id="IPR023674">
    <property type="entry name" value="Ribosomal_uL1-like"/>
</dbReference>
<evidence type="ECO:0000256" key="7">
    <source>
        <dbReference type="ARBA" id="ARBA00022980"/>
    </source>
</evidence>
<evidence type="ECO:0000256" key="1">
    <source>
        <dbReference type="ARBA" id="ARBA00010531"/>
    </source>
</evidence>
<evidence type="ECO:0000256" key="6">
    <source>
        <dbReference type="ARBA" id="ARBA00022884"/>
    </source>
</evidence>
<dbReference type="GO" id="GO:0019843">
    <property type="term" value="F:rRNA binding"/>
    <property type="evidence" value="ECO:0007669"/>
    <property type="project" value="UniProtKB-UniRule"/>
</dbReference>
<name>A0A1L9AYG8_9BACT</name>
<organism evidence="12 13">
    <name type="scientific">Cystobacter ferrugineus</name>
    <dbReference type="NCBI Taxonomy" id="83449"/>
    <lineage>
        <taxon>Bacteria</taxon>
        <taxon>Pseudomonadati</taxon>
        <taxon>Myxococcota</taxon>
        <taxon>Myxococcia</taxon>
        <taxon>Myxococcales</taxon>
        <taxon>Cystobacterineae</taxon>
        <taxon>Archangiaceae</taxon>
        <taxon>Cystobacter</taxon>
    </lineage>
</organism>
<dbReference type="FunFam" id="3.40.50.790:FF:000001">
    <property type="entry name" value="50S ribosomal protein L1"/>
    <property type="match status" value="1"/>
</dbReference>
<dbReference type="Pfam" id="PF00687">
    <property type="entry name" value="Ribosomal_L1"/>
    <property type="match status" value="1"/>
</dbReference>